<reference evidence="2" key="1">
    <citation type="submission" date="2022-08" db="EMBL/GenBank/DDBJ databases">
        <title>Genome Sequence of the sulphate-reducing bacterium, Pseudodesulfovibrio portus JCM14722.</title>
        <authorList>
            <person name="Kondo R."/>
            <person name="Kataoka T."/>
        </authorList>
    </citation>
    <scope>NUCLEOTIDE SEQUENCE</scope>
    <source>
        <strain evidence="2">JCM 14722</strain>
    </source>
</reference>
<proteinExistence type="predicted"/>
<dbReference type="Pfam" id="PF07238">
    <property type="entry name" value="PilZ"/>
    <property type="match status" value="1"/>
</dbReference>
<feature type="domain" description="PilZ" evidence="1">
    <location>
        <begin position="94"/>
        <end position="199"/>
    </location>
</feature>
<dbReference type="InterPro" id="IPR009875">
    <property type="entry name" value="PilZ_domain"/>
</dbReference>
<evidence type="ECO:0000313" key="3">
    <source>
        <dbReference type="Proteomes" id="UP001061361"/>
    </source>
</evidence>
<sequence length="209" mass="23023">MDIVSGDRIILQLSTFEDRFLGIVAGVREDGRVMASVAMPAAALDRLRVDPHASVKYAHDGRLLGFSSRVLNIWQQDDTLVELEGPGTIFDAEERSEPRCNCCYPATMIEEGKAARGVVEDMSASCARVRYVGNGLAPFPESSGRSVELTVHPFEMDEEGYSVGCSVVKSFMKNGERYIVLRFNSGDTDALRRISDFIETQACCILPTM</sequence>
<accession>A0ABN6RTQ2</accession>
<evidence type="ECO:0000313" key="2">
    <source>
        <dbReference type="EMBL" id="BDQ32890.1"/>
    </source>
</evidence>
<protein>
    <recommendedName>
        <fullName evidence="1">PilZ domain-containing protein</fullName>
    </recommendedName>
</protein>
<name>A0ABN6RTQ2_9BACT</name>
<dbReference type="EMBL" id="AP026708">
    <property type="protein sequence ID" value="BDQ32890.1"/>
    <property type="molecule type" value="Genomic_DNA"/>
</dbReference>
<dbReference type="RefSeq" id="WP_264982950.1">
    <property type="nucleotide sequence ID" value="NZ_AP026708.1"/>
</dbReference>
<organism evidence="2 3">
    <name type="scientific">Pseudodesulfovibrio portus</name>
    <dbReference type="NCBI Taxonomy" id="231439"/>
    <lineage>
        <taxon>Bacteria</taxon>
        <taxon>Pseudomonadati</taxon>
        <taxon>Thermodesulfobacteriota</taxon>
        <taxon>Desulfovibrionia</taxon>
        <taxon>Desulfovibrionales</taxon>
        <taxon>Desulfovibrionaceae</taxon>
    </lineage>
</organism>
<keyword evidence="3" id="KW-1185">Reference proteome</keyword>
<dbReference type="Proteomes" id="UP001061361">
    <property type="component" value="Chromosome"/>
</dbReference>
<evidence type="ECO:0000259" key="1">
    <source>
        <dbReference type="Pfam" id="PF07238"/>
    </source>
</evidence>
<gene>
    <name evidence="2" type="ORF">JCM14722_04320</name>
</gene>